<evidence type="ECO:0000259" key="4">
    <source>
        <dbReference type="Pfam" id="PF04577"/>
    </source>
</evidence>
<keyword evidence="3" id="KW-0325">Glycoprotein</keyword>
<evidence type="ECO:0000256" key="2">
    <source>
        <dbReference type="ARBA" id="ARBA00022679"/>
    </source>
</evidence>
<dbReference type="Proteomes" id="UP000199666">
    <property type="component" value="Unassembled WGS sequence"/>
</dbReference>
<dbReference type="EMBL" id="FOPP01000008">
    <property type="protein sequence ID" value="SFH28261.1"/>
    <property type="molecule type" value="Genomic_DNA"/>
</dbReference>
<dbReference type="InterPro" id="IPR007657">
    <property type="entry name" value="Glycosyltransferase_61"/>
</dbReference>
<dbReference type="PANTHER" id="PTHR20961">
    <property type="entry name" value="GLYCOSYLTRANSFERASE"/>
    <property type="match status" value="1"/>
</dbReference>
<evidence type="ECO:0000256" key="1">
    <source>
        <dbReference type="ARBA" id="ARBA00022676"/>
    </source>
</evidence>
<keyword evidence="6" id="KW-1185">Reference proteome</keyword>
<accession>A0A1I2YUF6</accession>
<keyword evidence="2" id="KW-0808">Transferase</keyword>
<evidence type="ECO:0000313" key="6">
    <source>
        <dbReference type="Proteomes" id="UP000199666"/>
    </source>
</evidence>
<evidence type="ECO:0000313" key="5">
    <source>
        <dbReference type="EMBL" id="SFH28261.1"/>
    </source>
</evidence>
<keyword evidence="1" id="KW-0328">Glycosyltransferase</keyword>
<dbReference type="InterPro" id="IPR049625">
    <property type="entry name" value="Glyco_transf_61_cat"/>
</dbReference>
<evidence type="ECO:0000256" key="3">
    <source>
        <dbReference type="ARBA" id="ARBA00023180"/>
    </source>
</evidence>
<dbReference type="AlphaFoldDB" id="A0A1I2YUF6"/>
<dbReference type="Pfam" id="PF04577">
    <property type="entry name" value="Glyco_transf_61"/>
    <property type="match status" value="1"/>
</dbReference>
<protein>
    <recommendedName>
        <fullName evidence="4">Glycosyltransferase 61 catalytic domain-containing protein</fullName>
    </recommendedName>
</protein>
<proteinExistence type="predicted"/>
<name>A0A1I2YUF6_9SPHI</name>
<organism evidence="5 6">
    <name type="scientific">Pedobacter insulae</name>
    <dbReference type="NCBI Taxonomy" id="414048"/>
    <lineage>
        <taxon>Bacteria</taxon>
        <taxon>Pseudomonadati</taxon>
        <taxon>Bacteroidota</taxon>
        <taxon>Sphingobacteriia</taxon>
        <taxon>Sphingobacteriales</taxon>
        <taxon>Sphingobacteriaceae</taxon>
        <taxon>Pedobacter</taxon>
    </lineage>
</organism>
<reference evidence="5 6" key="1">
    <citation type="submission" date="2016-10" db="EMBL/GenBank/DDBJ databases">
        <authorList>
            <person name="de Groot N.N."/>
        </authorList>
    </citation>
    <scope>NUCLEOTIDE SEQUENCE [LARGE SCALE GENOMIC DNA]</scope>
    <source>
        <strain evidence="5 6">DSM 18684</strain>
    </source>
</reference>
<dbReference type="STRING" id="414048.SAMN04489864_10827"/>
<gene>
    <name evidence="5" type="ORF">SAMN04489864_10827</name>
</gene>
<dbReference type="GO" id="GO:0016757">
    <property type="term" value="F:glycosyltransferase activity"/>
    <property type="evidence" value="ECO:0007669"/>
    <property type="project" value="UniProtKB-KW"/>
</dbReference>
<feature type="domain" description="Glycosyltransferase 61 catalytic" evidence="4">
    <location>
        <begin position="168"/>
        <end position="354"/>
    </location>
</feature>
<sequence length="412" mass="48056">MRNKSGIKNYLMKKMIRIYRRDKVELLKPLVKYITAKWFFERYFIPINKYALIHPTKVTFIRARKITLSYNSIQFFNSIVDTELKHAEGTEYVVKLNDVKIIGRSDVIILDEKHVLYDIKFLDTRNEFEYSDSAIRYYKDDKCVLVADYAKESFDKGLIFVGNYSSNYYHMLLEIMVKFRTLDTLNLDKDIPLIMDEAFMIIPQCVEILSYLNTDNRKIITVTENQAYTIGEAFHISCPNIIPPNYKNITKINASSAMFDLSSIAYLRKLLEKGKPINFPKRIFISRKNASGRRGYNEDEIYARLEKYGFKLYFPEDHAMSEQISIFNNAELIIGATGAAFTNILFCNDQCKVVCLTNYKLNLSIFSTIAKYVGVEMIYLFDKDLILNEDSDLHEPFTIDLHEIDQTIALLT</sequence>